<dbReference type="EMBL" id="CP121671">
    <property type="protein sequence ID" value="WFT75849.1"/>
    <property type="molecule type" value="Genomic_DNA"/>
</dbReference>
<proteinExistence type="predicted"/>
<dbReference type="RefSeq" id="WP_283077812.1">
    <property type="nucleotide sequence ID" value="NZ_CP121671.1"/>
</dbReference>
<accession>A0ABY8J341</accession>
<evidence type="ECO:0000313" key="2">
    <source>
        <dbReference type="Proteomes" id="UP001221597"/>
    </source>
</evidence>
<sequence>MNKYKLDRYEGAYAILIQEDTNKSELLVLKERLIAFAEAGDLLSIEFDTMGNLKEVQVVQGENDGNKIKLSRL</sequence>
<organism evidence="1 2">
    <name type="scientific">Halobacillus naozhouensis</name>
    <dbReference type="NCBI Taxonomy" id="554880"/>
    <lineage>
        <taxon>Bacteria</taxon>
        <taxon>Bacillati</taxon>
        <taxon>Bacillota</taxon>
        <taxon>Bacilli</taxon>
        <taxon>Bacillales</taxon>
        <taxon>Bacillaceae</taxon>
        <taxon>Halobacillus</taxon>
    </lineage>
</organism>
<protein>
    <recommendedName>
        <fullName evidence="3">DUF2283 domain-containing protein</fullName>
    </recommendedName>
</protein>
<reference evidence="1 2" key="1">
    <citation type="submission" date="2023-04" db="EMBL/GenBank/DDBJ databases">
        <title>Genome sequence of Halobacillus naozhouensis KACC 21980.</title>
        <authorList>
            <person name="Kim S."/>
            <person name="Heo J."/>
            <person name="Kwon S.-W."/>
        </authorList>
    </citation>
    <scope>NUCLEOTIDE SEQUENCE [LARGE SCALE GENOMIC DNA]</scope>
    <source>
        <strain evidence="1 2">KCTC 13234</strain>
    </source>
</reference>
<dbReference type="Proteomes" id="UP001221597">
    <property type="component" value="Chromosome"/>
</dbReference>
<evidence type="ECO:0008006" key="3">
    <source>
        <dbReference type="Google" id="ProtNLM"/>
    </source>
</evidence>
<keyword evidence="2" id="KW-1185">Reference proteome</keyword>
<gene>
    <name evidence="1" type="ORF">P9989_05555</name>
</gene>
<evidence type="ECO:0000313" key="1">
    <source>
        <dbReference type="EMBL" id="WFT75849.1"/>
    </source>
</evidence>
<name>A0ABY8J341_9BACI</name>